<dbReference type="Gramene" id="OE9A008080T1">
    <property type="protein sequence ID" value="OE9A008080C1"/>
    <property type="gene ID" value="OE9A008080"/>
</dbReference>
<dbReference type="AlphaFoldDB" id="A0A8S0S8P4"/>
<dbReference type="EMBL" id="CACTIH010003949">
    <property type="protein sequence ID" value="CAA2987815.1"/>
    <property type="molecule type" value="Genomic_DNA"/>
</dbReference>
<dbReference type="NCBIfam" id="TIGR01589">
    <property type="entry name" value="A_thal_3526"/>
    <property type="match status" value="1"/>
</dbReference>
<dbReference type="Proteomes" id="UP000594638">
    <property type="component" value="Unassembled WGS sequence"/>
</dbReference>
<dbReference type="PANTHER" id="PTHR31871">
    <property type="entry name" value="OS02G0137100 PROTEIN"/>
    <property type="match status" value="1"/>
</dbReference>
<proteinExistence type="predicted"/>
<accession>A0A8S0S8P4</accession>
<dbReference type="InterPro" id="IPR006476">
    <property type="entry name" value="CHP01589_pln"/>
</dbReference>
<organism evidence="1 2">
    <name type="scientific">Olea europaea subsp. europaea</name>
    <dbReference type="NCBI Taxonomy" id="158383"/>
    <lineage>
        <taxon>Eukaryota</taxon>
        <taxon>Viridiplantae</taxon>
        <taxon>Streptophyta</taxon>
        <taxon>Embryophyta</taxon>
        <taxon>Tracheophyta</taxon>
        <taxon>Spermatophyta</taxon>
        <taxon>Magnoliopsida</taxon>
        <taxon>eudicotyledons</taxon>
        <taxon>Gunneridae</taxon>
        <taxon>Pentapetalae</taxon>
        <taxon>asterids</taxon>
        <taxon>lamiids</taxon>
        <taxon>Lamiales</taxon>
        <taxon>Oleaceae</taxon>
        <taxon>Oleeae</taxon>
        <taxon>Olea</taxon>
    </lineage>
</organism>
<dbReference type="PANTHER" id="PTHR31871:SF22">
    <property type="entry name" value="LOB DOMAIN-CONTAINING PROTEIN"/>
    <property type="match status" value="1"/>
</dbReference>
<dbReference type="Pfam" id="PF09713">
    <property type="entry name" value="A_thal_3526"/>
    <property type="match status" value="1"/>
</dbReference>
<protein>
    <submittedName>
        <fullName evidence="1">Uncharacterized protein</fullName>
    </submittedName>
</protein>
<dbReference type="Gramene" id="OE9A008080T4">
    <property type="protein sequence ID" value="OE9A008080C4"/>
    <property type="gene ID" value="OE9A008080"/>
</dbReference>
<dbReference type="OrthoDB" id="1620396at2759"/>
<gene>
    <name evidence="1" type="ORF">OLEA9_A008080</name>
</gene>
<comment type="caution">
    <text evidence="1">The sequence shown here is derived from an EMBL/GenBank/DDBJ whole genome shotgun (WGS) entry which is preliminary data.</text>
</comment>
<dbReference type="Gramene" id="OE9A008080T2">
    <property type="protein sequence ID" value="OE9A008080C2"/>
    <property type="gene ID" value="OE9A008080"/>
</dbReference>
<name>A0A8S0S8P4_OLEEU</name>
<reference evidence="1 2" key="1">
    <citation type="submission" date="2019-12" db="EMBL/GenBank/DDBJ databases">
        <authorList>
            <person name="Alioto T."/>
            <person name="Alioto T."/>
            <person name="Gomez Garrido J."/>
        </authorList>
    </citation>
    <scope>NUCLEOTIDE SEQUENCE [LARGE SCALE GENOMIC DNA]</scope>
</reference>
<sequence length="291" mass="32298">MARKKEGKTVHHNIARVQNCIEKCFMLYMNKAEVMNTVITQAHENPDIAEIVWHRLETQNPEFFKAYNLMVLVKQQMVEFNRLLSKQAELMCKTGLSVMTSMPMSNGYDVSPANQSSMWRAEQITRPVENANLQPPKLTTSPNAFSSGLSIQSCMQGTLDVCTHGGMIDVAQNMVLPQNSKVPQALNGTIVETEPLYNGNLPFNFPPHNSFFESCPRMGDAMSSFTSVETNTQPLNGSILDGFGFLDQNPGDFVLPELAADFSDLLEGNYISQLPSSKDANNLVNSHGKNQ</sequence>
<evidence type="ECO:0000313" key="2">
    <source>
        <dbReference type="Proteomes" id="UP000594638"/>
    </source>
</evidence>
<evidence type="ECO:0000313" key="1">
    <source>
        <dbReference type="EMBL" id="CAA2987815.1"/>
    </source>
</evidence>
<keyword evidence="2" id="KW-1185">Reference proteome</keyword>